<dbReference type="VEuPathDB" id="FungiDB:Bcin11g00190"/>
<dbReference type="GO" id="GO:0016491">
    <property type="term" value="F:oxidoreductase activity"/>
    <property type="evidence" value="ECO:0007669"/>
    <property type="project" value="InterPro"/>
</dbReference>
<evidence type="ECO:0000256" key="1">
    <source>
        <dbReference type="SAM" id="MobiDB-lite"/>
    </source>
</evidence>
<dbReference type="PANTHER" id="PTHR36124">
    <property type="match status" value="1"/>
</dbReference>
<dbReference type="AlphaFoldDB" id="A0A384JWD5"/>
<evidence type="ECO:0000313" key="3">
    <source>
        <dbReference type="EMBL" id="ATZ54664.1"/>
    </source>
</evidence>
<dbReference type="PANTHER" id="PTHR36124:SF1">
    <property type="entry name" value="ER-BOUND OXYGENASE MPAB_MPAB'_RUBBER OXYGENASE CATALYTIC DOMAIN-CONTAINING PROTEIN"/>
    <property type="match status" value="1"/>
</dbReference>
<organism evidence="3 4">
    <name type="scientific">Botryotinia fuckeliana (strain B05.10)</name>
    <name type="common">Noble rot fungus</name>
    <name type="synonym">Botrytis cinerea</name>
    <dbReference type="NCBI Taxonomy" id="332648"/>
    <lineage>
        <taxon>Eukaryota</taxon>
        <taxon>Fungi</taxon>
        <taxon>Dikarya</taxon>
        <taxon>Ascomycota</taxon>
        <taxon>Pezizomycotina</taxon>
        <taxon>Leotiomycetes</taxon>
        <taxon>Helotiales</taxon>
        <taxon>Sclerotiniaceae</taxon>
        <taxon>Botrytis</taxon>
    </lineage>
</organism>
<reference evidence="3 4" key="2">
    <citation type="journal article" date="2012" name="Eukaryot. Cell">
        <title>Genome update of Botrytis cinerea strains B05.10 and T4.</title>
        <authorList>
            <person name="Staats M."/>
            <person name="van Kan J.A."/>
        </authorList>
    </citation>
    <scope>NUCLEOTIDE SEQUENCE [LARGE SCALE GENOMIC DNA]</scope>
    <source>
        <strain evidence="3 4">B05.10</strain>
    </source>
</reference>
<reference evidence="3 4" key="3">
    <citation type="journal article" date="2017" name="Mol. Plant Pathol.">
        <title>A gapless genome sequence of the fungus Botrytis cinerea.</title>
        <authorList>
            <person name="Van Kan J.A."/>
            <person name="Stassen J.H."/>
            <person name="Mosbach A."/>
            <person name="Van Der Lee T.A."/>
            <person name="Faino L."/>
            <person name="Farmer A.D."/>
            <person name="Papasotiriou D.G."/>
            <person name="Zhou S."/>
            <person name="Seidl M.F."/>
            <person name="Cottam E."/>
            <person name="Edel D."/>
            <person name="Hahn M."/>
            <person name="Schwartz D.C."/>
            <person name="Dietrich R.A."/>
            <person name="Widdison S."/>
            <person name="Scalliet G."/>
        </authorList>
    </citation>
    <scope>NUCLEOTIDE SEQUENCE [LARGE SCALE GENOMIC DNA]</scope>
    <source>
        <strain evidence="3 4">B05.10</strain>
    </source>
</reference>
<evidence type="ECO:0000256" key="2">
    <source>
        <dbReference type="SAM" id="Phobius"/>
    </source>
</evidence>
<dbReference type="InterPro" id="IPR046366">
    <property type="entry name" value="MPAB"/>
</dbReference>
<accession>A0A384JWD5</accession>
<proteinExistence type="predicted"/>
<keyword evidence="2" id="KW-0472">Membrane</keyword>
<dbReference type="RefSeq" id="XP_001552444.2">
    <property type="nucleotide sequence ID" value="XM_001552394.2"/>
</dbReference>
<gene>
    <name evidence="3" type="ORF">BCIN_11g00190</name>
</gene>
<reference evidence="3 4" key="1">
    <citation type="journal article" date="2011" name="PLoS Genet.">
        <title>Genomic analysis of the necrotrophic fungal pathogens Sclerotinia sclerotiorum and Botrytis cinerea.</title>
        <authorList>
            <person name="Amselem J."/>
            <person name="Cuomo C.A."/>
            <person name="van Kan J.A."/>
            <person name="Viaud M."/>
            <person name="Benito E.P."/>
            <person name="Couloux A."/>
            <person name="Coutinho P.M."/>
            <person name="de Vries R.P."/>
            <person name="Dyer P.S."/>
            <person name="Fillinger S."/>
            <person name="Fournier E."/>
            <person name="Gout L."/>
            <person name="Hahn M."/>
            <person name="Kohn L."/>
            <person name="Lapalu N."/>
            <person name="Plummer K.M."/>
            <person name="Pradier J.M."/>
            <person name="Quevillon E."/>
            <person name="Sharon A."/>
            <person name="Simon A."/>
            <person name="ten Have A."/>
            <person name="Tudzynski B."/>
            <person name="Tudzynski P."/>
            <person name="Wincker P."/>
            <person name="Andrew M."/>
            <person name="Anthouard V."/>
            <person name="Beever R.E."/>
            <person name="Beffa R."/>
            <person name="Benoit I."/>
            <person name="Bouzid O."/>
            <person name="Brault B."/>
            <person name="Chen Z."/>
            <person name="Choquer M."/>
            <person name="Collemare J."/>
            <person name="Cotton P."/>
            <person name="Danchin E.G."/>
            <person name="Da Silva C."/>
            <person name="Gautier A."/>
            <person name="Giraud C."/>
            <person name="Giraud T."/>
            <person name="Gonzalez C."/>
            <person name="Grossetete S."/>
            <person name="Guldener U."/>
            <person name="Henrissat B."/>
            <person name="Howlett B.J."/>
            <person name="Kodira C."/>
            <person name="Kretschmer M."/>
            <person name="Lappartient A."/>
            <person name="Leroch M."/>
            <person name="Levis C."/>
            <person name="Mauceli E."/>
            <person name="Neuveglise C."/>
            <person name="Oeser B."/>
            <person name="Pearson M."/>
            <person name="Poulain J."/>
            <person name="Poussereau N."/>
            <person name="Quesneville H."/>
            <person name="Rascle C."/>
            <person name="Schumacher J."/>
            <person name="Segurens B."/>
            <person name="Sexton A."/>
            <person name="Silva E."/>
            <person name="Sirven C."/>
            <person name="Soanes D.M."/>
            <person name="Talbot N.J."/>
            <person name="Templeton M."/>
            <person name="Yandava C."/>
            <person name="Yarden O."/>
            <person name="Zeng Q."/>
            <person name="Rollins J.A."/>
            <person name="Lebrun M.H."/>
            <person name="Dickman M."/>
        </authorList>
    </citation>
    <scope>NUCLEOTIDE SEQUENCE [LARGE SCALE GENOMIC DNA]</scope>
    <source>
        <strain evidence="3 4">B05.10</strain>
    </source>
</reference>
<dbReference type="EMBL" id="CP009815">
    <property type="protein sequence ID" value="ATZ54664.1"/>
    <property type="molecule type" value="Genomic_DNA"/>
</dbReference>
<keyword evidence="2" id="KW-1133">Transmembrane helix</keyword>
<feature type="region of interest" description="Disordered" evidence="1">
    <location>
        <begin position="394"/>
        <end position="428"/>
    </location>
</feature>
<keyword evidence="2" id="KW-0812">Transmembrane</keyword>
<sequence length="428" mass="49589">MSTNTTIPLVSLSSTSLSFVETPSKTAMLLIISTYLLIVHFLRFSRQDYMIKKFGYKTRESLKNMTNTDAQAIIGHIGELEFPHFYITSLQFALFKTYGVPTISKLLVDTKQFSSKETASKRYADTTVLIGEFSSHHPLHPRVLKAISRMNYLHSGYQKAGKISNDDLLYTLSVFITEPISWIREWEWRKLNEMEICAIATFWKGIGDAMGISYHDLHRFNEWRDGIEFFENIKKWAEDYEKRFMVPNEYNKKTADELVPLLLFLVPNALLPFARDAVGVLMGPLLRSAMIYPEPSRLNKLLTISILRTRQLVLRYLSLPRPEWMRVRQISNSDDKGVDGRYHSTSYLVHPYYQLPGFWNRWGPMALVTRVMGGFVPDETRGDWLTEGYKFEDVGPDRRRGEGGKEMRDTEEKLEKERTPGCPFAFGR</sequence>
<dbReference type="KEGG" id="bfu:BCIN_11g00190"/>
<protein>
    <submittedName>
        <fullName evidence="3">Uncharacterized protein</fullName>
    </submittedName>
</protein>
<name>A0A384JWD5_BOTFB</name>
<dbReference type="Proteomes" id="UP000001798">
    <property type="component" value="Chromosome 11"/>
</dbReference>
<feature type="compositionally biased region" description="Basic and acidic residues" evidence="1">
    <location>
        <begin position="394"/>
        <end position="419"/>
    </location>
</feature>
<evidence type="ECO:0000313" key="4">
    <source>
        <dbReference type="Proteomes" id="UP000001798"/>
    </source>
</evidence>
<feature type="transmembrane region" description="Helical" evidence="2">
    <location>
        <begin position="26"/>
        <end position="44"/>
    </location>
</feature>
<dbReference type="GeneID" id="5432965"/>
<keyword evidence="4" id="KW-1185">Reference proteome</keyword>
<dbReference type="OrthoDB" id="545169at2759"/>